<evidence type="ECO:0000256" key="10">
    <source>
        <dbReference type="ARBA" id="ARBA00022840"/>
    </source>
</evidence>
<dbReference type="SUPFAM" id="SSF54211">
    <property type="entry name" value="Ribosomal protein S5 domain 2-like"/>
    <property type="match status" value="1"/>
</dbReference>
<evidence type="ECO:0000256" key="4">
    <source>
        <dbReference type="ARBA" id="ARBA00017858"/>
    </source>
</evidence>
<keyword evidence="5 13" id="KW-0028">Amino-acid biosynthesis</keyword>
<evidence type="ECO:0000256" key="11">
    <source>
        <dbReference type="ARBA" id="ARBA00049375"/>
    </source>
</evidence>
<dbReference type="AlphaFoldDB" id="A0A926HS56"/>
<reference evidence="16" key="1">
    <citation type="submission" date="2020-08" db="EMBL/GenBank/DDBJ databases">
        <title>Genome public.</title>
        <authorList>
            <person name="Liu C."/>
            <person name="Sun Q."/>
        </authorList>
    </citation>
    <scope>NUCLEOTIDE SEQUENCE</scope>
    <source>
        <strain evidence="16">NSJ-63</strain>
    </source>
</reference>
<dbReference type="InterPro" id="IPR014721">
    <property type="entry name" value="Ribsml_uS5_D2-typ_fold_subgr"/>
</dbReference>
<evidence type="ECO:0000256" key="2">
    <source>
        <dbReference type="ARBA" id="ARBA00007370"/>
    </source>
</evidence>
<evidence type="ECO:0000256" key="1">
    <source>
        <dbReference type="ARBA" id="ARBA00005015"/>
    </source>
</evidence>
<dbReference type="EMBL" id="JACRSS010000001">
    <property type="protein sequence ID" value="MBC8538112.1"/>
    <property type="molecule type" value="Genomic_DNA"/>
</dbReference>
<dbReference type="InterPro" id="IPR006203">
    <property type="entry name" value="GHMP_knse_ATP-bd_CS"/>
</dbReference>
<proteinExistence type="inferred from homology"/>
<protein>
    <recommendedName>
        <fullName evidence="4 13">Homoserine kinase</fullName>
        <shortName evidence="13">HK</shortName>
        <shortName evidence="13">HSK</shortName>
        <ecNumber evidence="3 13">2.7.1.39</ecNumber>
    </recommendedName>
</protein>
<dbReference type="InterPro" id="IPR013750">
    <property type="entry name" value="GHMP_kinase_C_dom"/>
</dbReference>
<evidence type="ECO:0000256" key="8">
    <source>
        <dbReference type="ARBA" id="ARBA00022741"/>
    </source>
</evidence>
<evidence type="ECO:0000256" key="12">
    <source>
        <dbReference type="ARBA" id="ARBA00049954"/>
    </source>
</evidence>
<dbReference type="EC" id="2.7.1.39" evidence="3 13"/>
<feature type="binding site" evidence="13">
    <location>
        <begin position="85"/>
        <end position="95"/>
    </location>
    <ligand>
        <name>ATP</name>
        <dbReference type="ChEBI" id="CHEBI:30616"/>
    </ligand>
</feature>
<dbReference type="GO" id="GO:0009088">
    <property type="term" value="P:threonine biosynthetic process"/>
    <property type="evidence" value="ECO:0007669"/>
    <property type="project" value="UniProtKB-UniRule"/>
</dbReference>
<feature type="domain" description="GHMP kinase C-terminal" evidence="15">
    <location>
        <begin position="200"/>
        <end position="273"/>
    </location>
</feature>
<dbReference type="SUPFAM" id="SSF55060">
    <property type="entry name" value="GHMP Kinase, C-terminal domain"/>
    <property type="match status" value="1"/>
</dbReference>
<comment type="pathway">
    <text evidence="1 13">Amino-acid biosynthesis; L-threonine biosynthesis; L-threonine from L-aspartate: step 4/5.</text>
</comment>
<organism evidence="16 17">
    <name type="scientific">Guopingia tenuis</name>
    <dbReference type="NCBI Taxonomy" id="2763656"/>
    <lineage>
        <taxon>Bacteria</taxon>
        <taxon>Bacillati</taxon>
        <taxon>Bacillota</taxon>
        <taxon>Clostridia</taxon>
        <taxon>Christensenellales</taxon>
        <taxon>Christensenellaceae</taxon>
        <taxon>Guopingia</taxon>
    </lineage>
</organism>
<dbReference type="Pfam" id="PF08544">
    <property type="entry name" value="GHMP_kinases_C"/>
    <property type="match status" value="1"/>
</dbReference>
<gene>
    <name evidence="13" type="primary">thrB</name>
    <name evidence="16" type="ORF">H8693_04090</name>
</gene>
<dbReference type="PANTHER" id="PTHR20861:SF1">
    <property type="entry name" value="HOMOSERINE KINASE"/>
    <property type="match status" value="1"/>
</dbReference>
<comment type="function">
    <text evidence="12 13">Catalyzes the ATP-dependent phosphorylation of L-homoserine to L-homoserine phosphate.</text>
</comment>
<keyword evidence="6 13" id="KW-0808">Transferase</keyword>
<dbReference type="PIRSF" id="PIRSF000676">
    <property type="entry name" value="Homoser_kin"/>
    <property type="match status" value="1"/>
</dbReference>
<keyword evidence="17" id="KW-1185">Reference proteome</keyword>
<evidence type="ECO:0000256" key="13">
    <source>
        <dbReference type="HAMAP-Rule" id="MF_00384"/>
    </source>
</evidence>
<evidence type="ECO:0000256" key="6">
    <source>
        <dbReference type="ARBA" id="ARBA00022679"/>
    </source>
</evidence>
<keyword evidence="9 13" id="KW-0418">Kinase</keyword>
<dbReference type="Gene3D" id="3.30.230.10">
    <property type="match status" value="1"/>
</dbReference>
<keyword evidence="13" id="KW-0963">Cytoplasm</keyword>
<dbReference type="Pfam" id="PF00288">
    <property type="entry name" value="GHMP_kinases_N"/>
    <property type="match status" value="1"/>
</dbReference>
<dbReference type="PANTHER" id="PTHR20861">
    <property type="entry name" value="HOMOSERINE/4-DIPHOSPHOCYTIDYL-2-C-METHYL-D-ERYTHRITOL KINASE"/>
    <property type="match status" value="1"/>
</dbReference>
<comment type="subcellular location">
    <subcellularLocation>
        <location evidence="13">Cytoplasm</location>
    </subcellularLocation>
</comment>
<dbReference type="InterPro" id="IPR000870">
    <property type="entry name" value="Homoserine_kinase"/>
</dbReference>
<evidence type="ECO:0000259" key="14">
    <source>
        <dbReference type="Pfam" id="PF00288"/>
    </source>
</evidence>
<sequence>MYRVHIPASSGNMCVGFDSTGLALQIYNSIDFEARKSGLVIEMDTPAPFIPTDGRNLIVRAARRAADRMGKRLPGLYLKQYNRIPHTRGLGSSAACIVGGILLADTLLGAGWSREQVLSLASEMEGHPDNVAPAIYGGVCISAKAEDGYLVRPVPVGEDLAVCVAIPGFTLSTRKAREVLPASVPMKDAVSNIANMGLLIASLYERDYTHLGAALHDRLHEPYRKTLIQGFDDVIQAAYDLGAYGACLSGAGPTILIFLPAGKQDFERQLQEKLRSIPGGWKAVLTDFDRRGAFVETL</sequence>
<name>A0A926HS56_9FIRM</name>
<dbReference type="RefSeq" id="WP_178618794.1">
    <property type="nucleotide sequence ID" value="NZ_JACRSS010000001.1"/>
</dbReference>
<dbReference type="GO" id="GO:0005524">
    <property type="term" value="F:ATP binding"/>
    <property type="evidence" value="ECO:0007669"/>
    <property type="project" value="UniProtKB-UniRule"/>
</dbReference>
<dbReference type="NCBIfam" id="TIGR00191">
    <property type="entry name" value="thrB"/>
    <property type="match status" value="1"/>
</dbReference>
<dbReference type="GO" id="GO:0005737">
    <property type="term" value="C:cytoplasm"/>
    <property type="evidence" value="ECO:0007669"/>
    <property type="project" value="UniProtKB-SubCell"/>
</dbReference>
<dbReference type="HAMAP" id="MF_00384">
    <property type="entry name" value="Homoser_kinase"/>
    <property type="match status" value="1"/>
</dbReference>
<keyword evidence="10 13" id="KW-0067">ATP-binding</keyword>
<evidence type="ECO:0000256" key="9">
    <source>
        <dbReference type="ARBA" id="ARBA00022777"/>
    </source>
</evidence>
<dbReference type="Proteomes" id="UP000617951">
    <property type="component" value="Unassembled WGS sequence"/>
</dbReference>
<evidence type="ECO:0000256" key="3">
    <source>
        <dbReference type="ARBA" id="ARBA00012078"/>
    </source>
</evidence>
<dbReference type="InterPro" id="IPR036554">
    <property type="entry name" value="GHMP_kinase_C_sf"/>
</dbReference>
<keyword evidence="8 13" id="KW-0547">Nucleotide-binding</keyword>
<evidence type="ECO:0000259" key="15">
    <source>
        <dbReference type="Pfam" id="PF08544"/>
    </source>
</evidence>
<dbReference type="InterPro" id="IPR006204">
    <property type="entry name" value="GHMP_kinase_N_dom"/>
</dbReference>
<dbReference type="Gene3D" id="3.30.70.890">
    <property type="entry name" value="GHMP kinase, C-terminal domain"/>
    <property type="match status" value="1"/>
</dbReference>
<comment type="caution">
    <text evidence="16">The sequence shown here is derived from an EMBL/GenBank/DDBJ whole genome shotgun (WGS) entry which is preliminary data.</text>
</comment>
<keyword evidence="7 13" id="KW-0791">Threonine biosynthesis</keyword>
<evidence type="ECO:0000313" key="17">
    <source>
        <dbReference type="Proteomes" id="UP000617951"/>
    </source>
</evidence>
<comment type="catalytic activity">
    <reaction evidence="11 13">
        <text>L-homoserine + ATP = O-phospho-L-homoserine + ADP + H(+)</text>
        <dbReference type="Rhea" id="RHEA:13985"/>
        <dbReference type="ChEBI" id="CHEBI:15378"/>
        <dbReference type="ChEBI" id="CHEBI:30616"/>
        <dbReference type="ChEBI" id="CHEBI:57476"/>
        <dbReference type="ChEBI" id="CHEBI:57590"/>
        <dbReference type="ChEBI" id="CHEBI:456216"/>
        <dbReference type="EC" id="2.7.1.39"/>
    </reaction>
</comment>
<feature type="domain" description="GHMP kinase N-terminal" evidence="14">
    <location>
        <begin position="56"/>
        <end position="138"/>
    </location>
</feature>
<evidence type="ECO:0000313" key="16">
    <source>
        <dbReference type="EMBL" id="MBC8538112.1"/>
    </source>
</evidence>
<evidence type="ECO:0000256" key="5">
    <source>
        <dbReference type="ARBA" id="ARBA00022605"/>
    </source>
</evidence>
<evidence type="ECO:0000256" key="7">
    <source>
        <dbReference type="ARBA" id="ARBA00022697"/>
    </source>
</evidence>
<accession>A0A926HS56</accession>
<dbReference type="InterPro" id="IPR020568">
    <property type="entry name" value="Ribosomal_Su5_D2-typ_SF"/>
</dbReference>
<dbReference type="PRINTS" id="PR00958">
    <property type="entry name" value="HOMSERKINASE"/>
</dbReference>
<dbReference type="GO" id="GO:0004413">
    <property type="term" value="F:homoserine kinase activity"/>
    <property type="evidence" value="ECO:0007669"/>
    <property type="project" value="UniProtKB-UniRule"/>
</dbReference>
<comment type="similarity">
    <text evidence="2 13">Belongs to the GHMP kinase family. Homoserine kinase subfamily.</text>
</comment>
<dbReference type="PROSITE" id="PS00627">
    <property type="entry name" value="GHMP_KINASES_ATP"/>
    <property type="match status" value="1"/>
</dbReference>